<dbReference type="Pfam" id="PF13289">
    <property type="entry name" value="SIR2_2"/>
    <property type="match status" value="1"/>
</dbReference>
<gene>
    <name evidence="1" type="ORF">Q6A80_08930</name>
</gene>
<dbReference type="AlphaFoldDB" id="A0AAW9DCK0"/>
<dbReference type="RefSeq" id="WP_129108581.1">
    <property type="nucleotide sequence ID" value="NZ_JAUQUR010000007.1"/>
</dbReference>
<organism evidence="1 2">
    <name type="scientific">Aliarcobacter skirrowii</name>
    <dbReference type="NCBI Taxonomy" id="28200"/>
    <lineage>
        <taxon>Bacteria</taxon>
        <taxon>Pseudomonadati</taxon>
        <taxon>Campylobacterota</taxon>
        <taxon>Epsilonproteobacteria</taxon>
        <taxon>Campylobacterales</taxon>
        <taxon>Arcobacteraceae</taxon>
        <taxon>Aliarcobacter</taxon>
    </lineage>
</organism>
<proteinExistence type="predicted"/>
<dbReference type="Proteomes" id="UP001283691">
    <property type="component" value="Unassembled WGS sequence"/>
</dbReference>
<reference evidence="1" key="2">
    <citation type="submission" date="2023-07" db="EMBL/GenBank/DDBJ databases">
        <authorList>
            <person name="Zhang M."/>
            <person name="Zhou G."/>
        </authorList>
    </citation>
    <scope>NUCLEOTIDE SEQUENCE</scope>
    <source>
        <strain evidence="1">BJSY19SF1-2</strain>
    </source>
</reference>
<comment type="caution">
    <text evidence="1">The sequence shown here is derived from an EMBL/GenBank/DDBJ whole genome shotgun (WGS) entry which is preliminary data.</text>
</comment>
<protein>
    <submittedName>
        <fullName evidence="1">SIR2 family protein</fullName>
    </submittedName>
</protein>
<accession>A0AAW9DCK0</accession>
<evidence type="ECO:0000313" key="2">
    <source>
        <dbReference type="Proteomes" id="UP001283691"/>
    </source>
</evidence>
<evidence type="ECO:0000313" key="1">
    <source>
        <dbReference type="EMBL" id="MDX4069842.1"/>
    </source>
</evidence>
<dbReference type="EMBL" id="JAUQUR010000007">
    <property type="protein sequence ID" value="MDX4069842.1"/>
    <property type="molecule type" value="Genomic_DNA"/>
</dbReference>
<sequence>MRKYILISNELSLEIDDDNLYINGEIYKTKDDEDFREIAINKKREYYKKKLEKLLLSDNLLLLTGAGTSIGFGGKIMSELWDEAEKLTLGEGTFVLFCQSISYDTEIKDLEALLSEAEINLKSSKELPSWFKDFKLEIEKMIKRECSFNLTDTDFETHLTLLQKLTQRKVSKSRLKIYNLNYDLSFEQAAQKGGFTIIDGFSFTQPRVFNGRYYDYDIVRRENSRLSAEENYVDKVFHLYKPHGSVNWAKKDTDIIQRDKEEDFHAVMIYPNATKFEHSYEQPFFEVMSRFQIELRKTSSSTLIISGFSLADKHIMTMVKEAIRQNSSLNVIIVNRSIQYKSGSTKDKEWSFYRELSKISPHVILVEEGFKDFVKNIPYDLSKKPEESFLEKLEELIGKQNG</sequence>
<reference evidence="1" key="1">
    <citation type="journal article" date="2023" name="Front. Microbiol.">
        <title>Genomic diversity and taxonomic marker for Arcobacter species.</title>
        <authorList>
            <person name="Zhou G."/>
            <person name="Gu Y."/>
            <person name="Wang H."/>
            <person name="Chen X."/>
            <person name="Zhang X."/>
            <person name="Shao Z."/>
            <person name="Yan X."/>
            <person name="Zhang J."/>
            <person name="Zhang M."/>
        </authorList>
    </citation>
    <scope>NUCLEOTIDE SEQUENCE</scope>
    <source>
        <strain evidence="1">BJSY19SF1-2</strain>
    </source>
</reference>
<name>A0AAW9DCK0_9BACT</name>